<dbReference type="Gene3D" id="3.80.10.10">
    <property type="entry name" value="Ribonuclease Inhibitor"/>
    <property type="match status" value="5"/>
</dbReference>
<evidence type="ECO:0000256" key="1">
    <source>
        <dbReference type="ARBA" id="ARBA00022614"/>
    </source>
</evidence>
<protein>
    <submittedName>
        <fullName evidence="5">LRRCT domain-containing protein</fullName>
    </submittedName>
</protein>
<dbReference type="Pfam" id="PF13855">
    <property type="entry name" value="LRR_8"/>
    <property type="match status" value="2"/>
</dbReference>
<dbReference type="Proteomes" id="UP000095283">
    <property type="component" value="Unplaced"/>
</dbReference>
<dbReference type="InterPro" id="IPR003591">
    <property type="entry name" value="Leu-rich_rpt_typical-subtyp"/>
</dbReference>
<evidence type="ECO:0000256" key="3">
    <source>
        <dbReference type="ARBA" id="ARBA00022737"/>
    </source>
</evidence>
<organism evidence="4 5">
    <name type="scientific">Heterorhabditis bacteriophora</name>
    <name type="common">Entomopathogenic nematode worm</name>
    <dbReference type="NCBI Taxonomy" id="37862"/>
    <lineage>
        <taxon>Eukaryota</taxon>
        <taxon>Metazoa</taxon>
        <taxon>Ecdysozoa</taxon>
        <taxon>Nematoda</taxon>
        <taxon>Chromadorea</taxon>
        <taxon>Rhabditida</taxon>
        <taxon>Rhabditina</taxon>
        <taxon>Rhabditomorpha</taxon>
        <taxon>Strongyloidea</taxon>
        <taxon>Heterorhabditidae</taxon>
        <taxon>Heterorhabditis</taxon>
    </lineage>
</organism>
<keyword evidence="4" id="KW-1185">Reference proteome</keyword>
<proteinExistence type="predicted"/>
<evidence type="ECO:0000256" key="2">
    <source>
        <dbReference type="ARBA" id="ARBA00022729"/>
    </source>
</evidence>
<dbReference type="WBParaSite" id="Hba_00630">
    <property type="protein sequence ID" value="Hba_00630"/>
    <property type="gene ID" value="Hba_00630"/>
</dbReference>
<evidence type="ECO:0000313" key="4">
    <source>
        <dbReference type="Proteomes" id="UP000095283"/>
    </source>
</evidence>
<reference evidence="5" key="1">
    <citation type="submission" date="2016-11" db="UniProtKB">
        <authorList>
            <consortium name="WormBaseParasite"/>
        </authorList>
    </citation>
    <scope>IDENTIFICATION</scope>
</reference>
<keyword evidence="3" id="KW-0677">Repeat</keyword>
<dbReference type="InterPro" id="IPR050541">
    <property type="entry name" value="LRR_TM_domain-containing"/>
</dbReference>
<dbReference type="GO" id="GO:0005886">
    <property type="term" value="C:plasma membrane"/>
    <property type="evidence" value="ECO:0007669"/>
    <property type="project" value="TreeGrafter"/>
</dbReference>
<dbReference type="PANTHER" id="PTHR24369">
    <property type="entry name" value="ANTIGEN BSP, PUTATIVE-RELATED"/>
    <property type="match status" value="1"/>
</dbReference>
<dbReference type="AlphaFoldDB" id="A0A1I7W7L8"/>
<keyword evidence="1" id="KW-0433">Leucine-rich repeat</keyword>
<accession>A0A1I7W7L8</accession>
<keyword evidence="2" id="KW-0732">Signal</keyword>
<dbReference type="InterPro" id="IPR001611">
    <property type="entry name" value="Leu-rich_rpt"/>
</dbReference>
<dbReference type="PANTHER" id="PTHR24369:SF210">
    <property type="entry name" value="CHAOPTIN-RELATED"/>
    <property type="match status" value="1"/>
</dbReference>
<dbReference type="Pfam" id="PF13516">
    <property type="entry name" value="LRR_6"/>
    <property type="match status" value="1"/>
</dbReference>
<dbReference type="SUPFAM" id="SSF52058">
    <property type="entry name" value="L domain-like"/>
    <property type="match status" value="2"/>
</dbReference>
<name>A0A1I7W7L8_HETBA</name>
<evidence type="ECO:0000313" key="5">
    <source>
        <dbReference type="WBParaSite" id="Hba_00630"/>
    </source>
</evidence>
<dbReference type="SMART" id="SM00369">
    <property type="entry name" value="LRR_TYP"/>
    <property type="match status" value="7"/>
</dbReference>
<sequence>MITSVLSFNLSSHWPYGQIRKRPDTRPRGKYKEEEEEEEEEETESDLFFIDALLLVYFLNHCMSHIYLYIISITFRVELHALPAVRQLSLAHNRISSIDASALLKSSLLQQLDLDDNLLQKIEGLPETLIHVNLAYNHLTMVPKDITSLPRTVSLNLSHNGIQEISSPISSTDLESLDLSFNKVEVFPTRFIPNALGNIVHLNLEDNRIADLKPFELANYTKLKSLNLASNSLRVLRDDVFAQLHELSSLDLRNNSLDTLEPGVFADLAIGYKLYQFIFNKIPHLHSIDLRHNELQSVGHFVIVSFEEALAQASAVRRLDLSRNRIELLQWEGLPPKLDHLVADNNRISFLGAALKSKLRTVSLRHNRIDKLTSDQVPNTLEIFDVSNNRIHHIGKGTFYGKANLKSLNFTANSLTSIDLECLEVMDGIHPVDVTLKENPLQCTCEMDWIKNSNMVGSHNTSRLIQLRYDENVNTLFFTNNQDTLLVKPKVNVLSIEETKCTHRISKKLITFDQIERKELLCNYSQICEPDCVCCQYGNCDCKAVCPDGCSCYRDALFNSNIVRCENLTGIQMKAFSPSMVPVSATHIFLSGLSLPILRSHSFLGRIRLEQLYINSSGIRNIQPKAFNTLPALKVFIYLFLKF</sequence>
<dbReference type="InterPro" id="IPR032675">
    <property type="entry name" value="LRR_dom_sf"/>
</dbReference>
<dbReference type="PROSITE" id="PS51450">
    <property type="entry name" value="LRR"/>
    <property type="match status" value="2"/>
</dbReference>